<proteinExistence type="predicted"/>
<evidence type="ECO:0000313" key="2">
    <source>
        <dbReference type="Proteomes" id="UP001589692"/>
    </source>
</evidence>
<reference evidence="1 2" key="1">
    <citation type="submission" date="2024-09" db="EMBL/GenBank/DDBJ databases">
        <authorList>
            <person name="Sun Q."/>
            <person name="Mori K."/>
        </authorList>
    </citation>
    <scope>NUCLEOTIDE SEQUENCE [LARGE SCALE GENOMIC DNA]</scope>
    <source>
        <strain evidence="1 2">TBRC 4938</strain>
    </source>
</reference>
<comment type="caution">
    <text evidence="1">The sequence shown here is derived from an EMBL/GenBank/DDBJ whole genome shotgun (WGS) entry which is preliminary data.</text>
</comment>
<dbReference type="RefSeq" id="WP_377257493.1">
    <property type="nucleotide sequence ID" value="NZ_JBHMAA010000008.1"/>
</dbReference>
<evidence type="ECO:0000313" key="1">
    <source>
        <dbReference type="EMBL" id="MFB9948322.1"/>
    </source>
</evidence>
<dbReference type="EMBL" id="JBHMAA010000008">
    <property type="protein sequence ID" value="MFB9948322.1"/>
    <property type="molecule type" value="Genomic_DNA"/>
</dbReference>
<dbReference type="PANTHER" id="PTHR30024:SF45">
    <property type="entry name" value="ABC TRANSPORTER SUBSTRATE-BINDING PROTEIN"/>
    <property type="match status" value="1"/>
</dbReference>
<accession>A0ABV6AEM4</accession>
<dbReference type="SUPFAM" id="SSF53850">
    <property type="entry name" value="Periplasmic binding protein-like II"/>
    <property type="match status" value="1"/>
</dbReference>
<dbReference type="Gene3D" id="3.40.190.10">
    <property type="entry name" value="Periplasmic binding protein-like II"/>
    <property type="match status" value="1"/>
</dbReference>
<organism evidence="1 2">
    <name type="scientific">Rhizobium puerariae</name>
    <dbReference type="NCBI Taxonomy" id="1585791"/>
    <lineage>
        <taxon>Bacteria</taxon>
        <taxon>Pseudomonadati</taxon>
        <taxon>Pseudomonadota</taxon>
        <taxon>Alphaproteobacteria</taxon>
        <taxon>Hyphomicrobiales</taxon>
        <taxon>Rhizobiaceae</taxon>
        <taxon>Rhizobium/Agrobacterium group</taxon>
        <taxon>Rhizobium</taxon>
    </lineage>
</organism>
<dbReference type="Proteomes" id="UP001589692">
    <property type="component" value="Unassembled WGS sequence"/>
</dbReference>
<sequence>MTSVAIDTLWYTRCPVPSASGIAISHGTIVVEYAPDGIAVRPITEAVHSDREAHFSHAMPALFREGGNVPALAAKASGGRTVLLGLTFVPEFQAIAVLPDSPFRELAELAGRRLILPDHGEGRVDFFRAMSLRGYHNAFAQSGLSLSGCETIAVPRPKAVMGDKSLDSYAWEVEALQAGRGDAISVKGALGADLVLSGAVRPIWTVDTAGPREPQINNGTPRTITVSAELAEERPDLVVRYLKTLFRAAEWGRRHPRDVVSIVSGETGATPAGVEHAYGAQVAANLRPSLAPALLDHLEDQKRFLLSHGFIERDFALGSWIAPEFLDRALDE</sequence>
<gene>
    <name evidence="1" type="ORF">ACFFP0_05645</name>
</gene>
<keyword evidence="2" id="KW-1185">Reference proteome</keyword>
<dbReference type="PANTHER" id="PTHR30024">
    <property type="entry name" value="ALIPHATIC SULFONATES-BINDING PROTEIN-RELATED"/>
    <property type="match status" value="1"/>
</dbReference>
<dbReference type="Gene3D" id="3.40.190.270">
    <property type="match status" value="1"/>
</dbReference>
<protein>
    <submittedName>
        <fullName evidence="1">ABC transporter substrate-binding protein</fullName>
    </submittedName>
</protein>
<name>A0ABV6AEM4_9HYPH</name>